<organism evidence="2 3">
    <name type="scientific">Niastella vici</name>
    <dbReference type="NCBI Taxonomy" id="1703345"/>
    <lineage>
        <taxon>Bacteria</taxon>
        <taxon>Pseudomonadati</taxon>
        <taxon>Bacteroidota</taxon>
        <taxon>Chitinophagia</taxon>
        <taxon>Chitinophagales</taxon>
        <taxon>Chitinophagaceae</taxon>
        <taxon>Niastella</taxon>
    </lineage>
</organism>
<feature type="domain" description="CzcB-like barrel-sandwich hybrid" evidence="1">
    <location>
        <begin position="66"/>
        <end position="152"/>
    </location>
</feature>
<dbReference type="GO" id="GO:1990281">
    <property type="term" value="C:efflux pump complex"/>
    <property type="evidence" value="ECO:0007669"/>
    <property type="project" value="TreeGrafter"/>
</dbReference>
<dbReference type="EMBL" id="LVYD01000065">
    <property type="protein sequence ID" value="OQP60195.1"/>
    <property type="molecule type" value="Genomic_DNA"/>
</dbReference>
<dbReference type="RefSeq" id="WP_081153532.1">
    <property type="nucleotide sequence ID" value="NZ_LVYD01000065.1"/>
</dbReference>
<protein>
    <recommendedName>
        <fullName evidence="1">CzcB-like barrel-sandwich hybrid domain-containing protein</fullName>
    </recommendedName>
</protein>
<dbReference type="Gene3D" id="2.40.50.100">
    <property type="match status" value="1"/>
</dbReference>
<dbReference type="OrthoDB" id="1435302at2"/>
<dbReference type="PANTHER" id="PTHR30469">
    <property type="entry name" value="MULTIDRUG RESISTANCE PROTEIN MDTA"/>
    <property type="match status" value="1"/>
</dbReference>
<dbReference type="STRING" id="1703345.A3860_34515"/>
<dbReference type="Pfam" id="PF25973">
    <property type="entry name" value="BSH_CzcB"/>
    <property type="match status" value="1"/>
</dbReference>
<dbReference type="SUPFAM" id="SSF111369">
    <property type="entry name" value="HlyD-like secretion proteins"/>
    <property type="match status" value="1"/>
</dbReference>
<evidence type="ECO:0000259" key="1">
    <source>
        <dbReference type="Pfam" id="PF25973"/>
    </source>
</evidence>
<dbReference type="GO" id="GO:0015562">
    <property type="term" value="F:efflux transmembrane transporter activity"/>
    <property type="evidence" value="ECO:0007669"/>
    <property type="project" value="TreeGrafter"/>
</dbReference>
<dbReference type="Proteomes" id="UP000192796">
    <property type="component" value="Unassembled WGS sequence"/>
</dbReference>
<comment type="caution">
    <text evidence="2">The sequence shown here is derived from an EMBL/GenBank/DDBJ whole genome shotgun (WGS) entry which is preliminary data.</text>
</comment>
<accession>A0A1V9FPA8</accession>
<reference evidence="2 3" key="1">
    <citation type="submission" date="2016-03" db="EMBL/GenBank/DDBJ databases">
        <title>Niastella vici sp. nov., isolated from farmland soil.</title>
        <authorList>
            <person name="Chen L."/>
            <person name="Wang D."/>
            <person name="Yang S."/>
            <person name="Wang G."/>
        </authorList>
    </citation>
    <scope>NUCLEOTIDE SEQUENCE [LARGE SCALE GENOMIC DNA]</scope>
    <source>
        <strain evidence="2 3">DJ57</strain>
    </source>
</reference>
<name>A0A1V9FPA8_9BACT</name>
<evidence type="ECO:0000313" key="3">
    <source>
        <dbReference type="Proteomes" id="UP000192796"/>
    </source>
</evidence>
<proteinExistence type="predicted"/>
<gene>
    <name evidence="2" type="ORF">A3860_34515</name>
</gene>
<keyword evidence="3" id="KW-1185">Reference proteome</keyword>
<sequence length="309" mass="34252">MSKHPYKNLSLFSFVILYLMSCHHGDQNADPEIKPVAQVKVTTLQNKNMEQQVTLTATSVYLQRSQVNAPVAGFISRVNIKYGDAVNQGQVLYELETKERNALGNNAVGEDSNVKDFGKITIKAPAGGIVTTIDRQQTGEFIMEGNPLCTITQNGNLAFQLNVPYEYHSLVQGNNLCSIVLPDRSQLRAHIVKPLSSLNTSAQTQMYLVKPLQNTFLPEGLVATVLLTTRYKPNAQVLSKECVLSDELMKNFWIMKLINDSTAIKTDVKVGIRNINEVEILSPRLNTSDRILSEGNYGLADTALVKIIK</sequence>
<dbReference type="AlphaFoldDB" id="A0A1V9FPA8"/>
<dbReference type="PANTHER" id="PTHR30469:SF15">
    <property type="entry name" value="HLYD FAMILY OF SECRETION PROTEINS"/>
    <property type="match status" value="1"/>
</dbReference>
<evidence type="ECO:0000313" key="2">
    <source>
        <dbReference type="EMBL" id="OQP60195.1"/>
    </source>
</evidence>
<dbReference type="InterPro" id="IPR058647">
    <property type="entry name" value="BSH_CzcB-like"/>
</dbReference>